<dbReference type="InterPro" id="IPR050166">
    <property type="entry name" value="ABC_transporter_ATP-bind"/>
</dbReference>
<dbReference type="PANTHER" id="PTHR42788">
    <property type="entry name" value="TAURINE IMPORT ATP-BINDING PROTEIN-RELATED"/>
    <property type="match status" value="1"/>
</dbReference>
<feature type="transmembrane region" description="Helical" evidence="10">
    <location>
        <begin position="444"/>
        <end position="466"/>
    </location>
</feature>
<dbReference type="Gene3D" id="3.40.50.300">
    <property type="entry name" value="P-loop containing nucleotide triphosphate hydrolases"/>
    <property type="match status" value="1"/>
</dbReference>
<dbReference type="OrthoDB" id="61712at2"/>
<keyword evidence="9 10" id="KW-0472">Membrane</keyword>
<comment type="similarity">
    <text evidence="10">Belongs to the binding-protein-dependent transport system permease family.</text>
</comment>
<dbReference type="RefSeq" id="WP_124871030.1">
    <property type="nucleotide sequence ID" value="NZ_CP034183.1"/>
</dbReference>
<dbReference type="GO" id="GO:0005524">
    <property type="term" value="F:ATP binding"/>
    <property type="evidence" value="ECO:0007669"/>
    <property type="project" value="UniProtKB-KW"/>
</dbReference>
<evidence type="ECO:0000256" key="2">
    <source>
        <dbReference type="ARBA" id="ARBA00004202"/>
    </source>
</evidence>
<keyword evidence="7" id="KW-0067">ATP-binding</keyword>
<evidence type="ECO:0000256" key="7">
    <source>
        <dbReference type="ARBA" id="ARBA00022840"/>
    </source>
</evidence>
<evidence type="ECO:0000313" key="14">
    <source>
        <dbReference type="Proteomes" id="UP000276417"/>
    </source>
</evidence>
<feature type="transmembrane region" description="Helical" evidence="10">
    <location>
        <begin position="367"/>
        <end position="389"/>
    </location>
</feature>
<dbReference type="InterPro" id="IPR003439">
    <property type="entry name" value="ABC_transporter-like_ATP-bd"/>
</dbReference>
<keyword evidence="3 10" id="KW-0813">Transport</keyword>
<dbReference type="SMART" id="SM00382">
    <property type="entry name" value="AAA"/>
    <property type="match status" value="1"/>
</dbReference>
<proteinExistence type="inferred from homology"/>
<feature type="transmembrane region" description="Helical" evidence="10">
    <location>
        <begin position="329"/>
        <end position="355"/>
    </location>
</feature>
<evidence type="ECO:0000256" key="6">
    <source>
        <dbReference type="ARBA" id="ARBA00022741"/>
    </source>
</evidence>
<dbReference type="InterPro" id="IPR017871">
    <property type="entry name" value="ABC_transporter-like_CS"/>
</dbReference>
<dbReference type="SUPFAM" id="SSF52540">
    <property type="entry name" value="P-loop containing nucleoside triphosphate hydrolases"/>
    <property type="match status" value="1"/>
</dbReference>
<dbReference type="EMBL" id="CP034183">
    <property type="protein sequence ID" value="AZI43115.1"/>
    <property type="molecule type" value="Genomic_DNA"/>
</dbReference>
<dbReference type="Proteomes" id="UP000276417">
    <property type="component" value="Chromosome 1"/>
</dbReference>
<dbReference type="GO" id="GO:0055085">
    <property type="term" value="P:transmembrane transport"/>
    <property type="evidence" value="ECO:0007669"/>
    <property type="project" value="InterPro"/>
</dbReference>
<gene>
    <name evidence="13" type="ORF">EHF33_10505</name>
</gene>
<dbReference type="PANTHER" id="PTHR42788:SF7">
    <property type="entry name" value="NITRATE ABC TRANSPORTER ATP-BINDING PROTEIN"/>
    <property type="match status" value="1"/>
</dbReference>
<comment type="subcellular location">
    <subcellularLocation>
        <location evidence="10">Cell membrane</location>
        <topology evidence="10">Multi-pass membrane protein</topology>
    </subcellularLocation>
    <subcellularLocation>
        <location evidence="2">Cell membrane</location>
        <topology evidence="2">Peripheral membrane protein</topology>
    </subcellularLocation>
    <subcellularLocation>
        <location evidence="1">Membrane</location>
        <topology evidence="1">Multi-pass membrane protein</topology>
    </subcellularLocation>
</comment>
<evidence type="ECO:0000259" key="11">
    <source>
        <dbReference type="PROSITE" id="PS50893"/>
    </source>
</evidence>
<dbReference type="InterPro" id="IPR003593">
    <property type="entry name" value="AAA+_ATPase"/>
</dbReference>
<dbReference type="InterPro" id="IPR035906">
    <property type="entry name" value="MetI-like_sf"/>
</dbReference>
<dbReference type="PROSITE" id="PS50893">
    <property type="entry name" value="ABC_TRANSPORTER_2"/>
    <property type="match status" value="1"/>
</dbReference>
<dbReference type="GO" id="GO:0016887">
    <property type="term" value="F:ATP hydrolysis activity"/>
    <property type="evidence" value="ECO:0007669"/>
    <property type="project" value="InterPro"/>
</dbReference>
<sequence>MTPLPDQPLPGQPLTKSAAPLPLAELPQADVRGSVSGTAAIELQDVSLRLGGREVLSGVNLEVRRGEFLAIIGPSGGGKSTLLRIVSGLLRADSGEVAVRGRPAYVFQDDRLLPWRSALRNVSLPCELGSGGVLTPGEALKLVGMAAYGDYLPAQLSGGMRARVGLARALAQSGDILLLDEPFAALDALVRERFNDELRHLHEKTGQTTLMVTHSIREAVLLADRVAVLRGGKIVALLETRGQGRLSAYTEGTEAQLRSLLGSGDSTHNWSPPPAERSKSEWLPVLALALGLLIWQGLAVRINADYLLPTPLRVWQVFWQNRADLLSQLGYTASVALLGALLGSAFGVLIGYPMARLRWLERFLSPLLIASQSTPTVVLAPVLLLWLGFGILPGILVSALTAFYPVLVSTLVGVREVDRTYQELFSTLRATPLQRLLHLELPGALPVLLGGLRLSLSLALIGAVVWEFTSNQRGLGFAINQARQSYQTPRVFAAIALLVLLGVALYSVVAWLERREQRRRGR</sequence>
<feature type="domain" description="ABC transporter" evidence="11">
    <location>
        <begin position="41"/>
        <end position="256"/>
    </location>
</feature>
<keyword evidence="8 10" id="KW-1133">Transmembrane helix</keyword>
<dbReference type="PROSITE" id="PS00211">
    <property type="entry name" value="ABC_TRANSPORTER_1"/>
    <property type="match status" value="1"/>
</dbReference>
<dbReference type="InterPro" id="IPR000515">
    <property type="entry name" value="MetI-like"/>
</dbReference>
<keyword evidence="14" id="KW-1185">Reference proteome</keyword>
<dbReference type="InterPro" id="IPR027417">
    <property type="entry name" value="P-loop_NTPase"/>
</dbReference>
<dbReference type="Pfam" id="PF00528">
    <property type="entry name" value="BPD_transp_1"/>
    <property type="match status" value="1"/>
</dbReference>
<feature type="transmembrane region" description="Helical" evidence="10">
    <location>
        <begin position="491"/>
        <end position="512"/>
    </location>
</feature>
<evidence type="ECO:0000256" key="1">
    <source>
        <dbReference type="ARBA" id="ARBA00004141"/>
    </source>
</evidence>
<dbReference type="SUPFAM" id="SSF161098">
    <property type="entry name" value="MetI-like"/>
    <property type="match status" value="1"/>
</dbReference>
<dbReference type="KEGG" id="dph:EHF33_10505"/>
<feature type="domain" description="ABC transmembrane type-1" evidence="12">
    <location>
        <begin position="329"/>
        <end position="510"/>
    </location>
</feature>
<evidence type="ECO:0000256" key="10">
    <source>
        <dbReference type="RuleBase" id="RU363032"/>
    </source>
</evidence>
<name>A0A3G8YDR0_9DEIO</name>
<evidence type="ECO:0000256" key="5">
    <source>
        <dbReference type="ARBA" id="ARBA00022692"/>
    </source>
</evidence>
<feature type="transmembrane region" description="Helical" evidence="10">
    <location>
        <begin position="395"/>
        <end position="414"/>
    </location>
</feature>
<evidence type="ECO:0000259" key="12">
    <source>
        <dbReference type="PROSITE" id="PS50928"/>
    </source>
</evidence>
<evidence type="ECO:0000256" key="8">
    <source>
        <dbReference type="ARBA" id="ARBA00022989"/>
    </source>
</evidence>
<evidence type="ECO:0000256" key="9">
    <source>
        <dbReference type="ARBA" id="ARBA00023136"/>
    </source>
</evidence>
<reference evidence="13 14" key="1">
    <citation type="submission" date="2018-11" db="EMBL/GenBank/DDBJ databases">
        <title>Deinococcus shelandsis sp. nov., isolated from South Shetland Islands soil of Antarctica.</title>
        <authorList>
            <person name="Tian J."/>
        </authorList>
    </citation>
    <scope>NUCLEOTIDE SEQUENCE [LARGE SCALE GENOMIC DNA]</scope>
    <source>
        <strain evidence="13 14">S14-83T</strain>
    </source>
</reference>
<evidence type="ECO:0000256" key="3">
    <source>
        <dbReference type="ARBA" id="ARBA00022448"/>
    </source>
</evidence>
<keyword evidence="5 10" id="KW-0812">Transmembrane</keyword>
<keyword evidence="6" id="KW-0547">Nucleotide-binding</keyword>
<organism evidence="13 14">
    <name type="scientific">Deinococcus psychrotolerans</name>
    <dbReference type="NCBI Taxonomy" id="2489213"/>
    <lineage>
        <taxon>Bacteria</taxon>
        <taxon>Thermotogati</taxon>
        <taxon>Deinococcota</taxon>
        <taxon>Deinococci</taxon>
        <taxon>Deinococcales</taxon>
        <taxon>Deinococcaceae</taxon>
        <taxon>Deinococcus</taxon>
    </lineage>
</organism>
<keyword evidence="4" id="KW-1003">Cell membrane</keyword>
<evidence type="ECO:0000313" key="13">
    <source>
        <dbReference type="EMBL" id="AZI43115.1"/>
    </source>
</evidence>
<dbReference type="Pfam" id="PF00005">
    <property type="entry name" value="ABC_tran"/>
    <property type="match status" value="1"/>
</dbReference>
<accession>A0A3G8YDR0</accession>
<dbReference type="Gene3D" id="1.10.3720.10">
    <property type="entry name" value="MetI-like"/>
    <property type="match status" value="1"/>
</dbReference>
<protein>
    <submittedName>
        <fullName evidence="13">ABC transporter permease subunit</fullName>
    </submittedName>
</protein>
<dbReference type="AlphaFoldDB" id="A0A3G8YDR0"/>
<dbReference type="GO" id="GO:0005886">
    <property type="term" value="C:plasma membrane"/>
    <property type="evidence" value="ECO:0007669"/>
    <property type="project" value="UniProtKB-SubCell"/>
</dbReference>
<dbReference type="PROSITE" id="PS50928">
    <property type="entry name" value="ABC_TM1"/>
    <property type="match status" value="1"/>
</dbReference>
<evidence type="ECO:0000256" key="4">
    <source>
        <dbReference type="ARBA" id="ARBA00022475"/>
    </source>
</evidence>
<dbReference type="CDD" id="cd06261">
    <property type="entry name" value="TM_PBP2"/>
    <property type="match status" value="1"/>
</dbReference>